<proteinExistence type="predicted"/>
<keyword evidence="2" id="KW-1185">Reference proteome</keyword>
<protein>
    <submittedName>
        <fullName evidence="1">Uncharacterized protein</fullName>
    </submittedName>
</protein>
<organism evidence="1 2">
    <name type="scientific">Helianthus annuus</name>
    <name type="common">Common sunflower</name>
    <dbReference type="NCBI Taxonomy" id="4232"/>
    <lineage>
        <taxon>Eukaryota</taxon>
        <taxon>Viridiplantae</taxon>
        <taxon>Streptophyta</taxon>
        <taxon>Embryophyta</taxon>
        <taxon>Tracheophyta</taxon>
        <taxon>Spermatophyta</taxon>
        <taxon>Magnoliopsida</taxon>
        <taxon>eudicotyledons</taxon>
        <taxon>Gunneridae</taxon>
        <taxon>Pentapetalae</taxon>
        <taxon>asterids</taxon>
        <taxon>campanulids</taxon>
        <taxon>Asterales</taxon>
        <taxon>Asteraceae</taxon>
        <taxon>Asteroideae</taxon>
        <taxon>Heliantheae alliance</taxon>
        <taxon>Heliantheae</taxon>
        <taxon>Helianthus</taxon>
    </lineage>
</organism>
<accession>A0A9K3HVK6</accession>
<dbReference type="AlphaFoldDB" id="A0A9K3HVK6"/>
<dbReference type="EMBL" id="MNCJ02000325">
    <property type="protein sequence ID" value="KAF5785129.1"/>
    <property type="molecule type" value="Genomic_DNA"/>
</dbReference>
<name>A0A9K3HVK6_HELAN</name>
<evidence type="ECO:0000313" key="1">
    <source>
        <dbReference type="EMBL" id="KAF5785129.1"/>
    </source>
</evidence>
<dbReference type="Proteomes" id="UP000215914">
    <property type="component" value="Unassembled WGS sequence"/>
</dbReference>
<dbReference type="Gramene" id="mRNA:HanXRQr2_Chr10g0424961">
    <property type="protein sequence ID" value="CDS:HanXRQr2_Chr10g0424961.1"/>
    <property type="gene ID" value="HanXRQr2_Chr10g0424961"/>
</dbReference>
<sequence length="55" mass="6394">MSFLTFAIQLYFWKILLLTPTLLNKFFCYPSTLENVTSNPYSILCSPLNLGKCHF</sequence>
<gene>
    <name evidence="1" type="ORF">HanXRQr2_Chr10g0424961</name>
</gene>
<comment type="caution">
    <text evidence="1">The sequence shown here is derived from an EMBL/GenBank/DDBJ whole genome shotgun (WGS) entry which is preliminary data.</text>
</comment>
<evidence type="ECO:0000313" key="2">
    <source>
        <dbReference type="Proteomes" id="UP000215914"/>
    </source>
</evidence>
<reference evidence="1" key="1">
    <citation type="journal article" date="2017" name="Nature">
        <title>The sunflower genome provides insights into oil metabolism, flowering and Asterid evolution.</title>
        <authorList>
            <person name="Badouin H."/>
            <person name="Gouzy J."/>
            <person name="Grassa C.J."/>
            <person name="Murat F."/>
            <person name="Staton S.E."/>
            <person name="Cottret L."/>
            <person name="Lelandais-Briere C."/>
            <person name="Owens G.L."/>
            <person name="Carrere S."/>
            <person name="Mayjonade B."/>
            <person name="Legrand L."/>
            <person name="Gill N."/>
            <person name="Kane N.C."/>
            <person name="Bowers J.E."/>
            <person name="Hubner S."/>
            <person name="Bellec A."/>
            <person name="Berard A."/>
            <person name="Berges H."/>
            <person name="Blanchet N."/>
            <person name="Boniface M.C."/>
            <person name="Brunel D."/>
            <person name="Catrice O."/>
            <person name="Chaidir N."/>
            <person name="Claudel C."/>
            <person name="Donnadieu C."/>
            <person name="Faraut T."/>
            <person name="Fievet G."/>
            <person name="Helmstetter N."/>
            <person name="King M."/>
            <person name="Knapp S.J."/>
            <person name="Lai Z."/>
            <person name="Le Paslier M.C."/>
            <person name="Lippi Y."/>
            <person name="Lorenzon L."/>
            <person name="Mandel J.R."/>
            <person name="Marage G."/>
            <person name="Marchand G."/>
            <person name="Marquand E."/>
            <person name="Bret-Mestries E."/>
            <person name="Morien E."/>
            <person name="Nambeesan S."/>
            <person name="Nguyen T."/>
            <person name="Pegot-Espagnet P."/>
            <person name="Pouilly N."/>
            <person name="Raftis F."/>
            <person name="Sallet E."/>
            <person name="Schiex T."/>
            <person name="Thomas J."/>
            <person name="Vandecasteele C."/>
            <person name="Vares D."/>
            <person name="Vear F."/>
            <person name="Vautrin S."/>
            <person name="Crespi M."/>
            <person name="Mangin B."/>
            <person name="Burke J.M."/>
            <person name="Salse J."/>
            <person name="Munos S."/>
            <person name="Vincourt P."/>
            <person name="Rieseberg L.H."/>
            <person name="Langlade N.B."/>
        </authorList>
    </citation>
    <scope>NUCLEOTIDE SEQUENCE</scope>
    <source>
        <tissue evidence="1">Leaves</tissue>
    </source>
</reference>
<reference evidence="1" key="2">
    <citation type="submission" date="2020-06" db="EMBL/GenBank/DDBJ databases">
        <title>Helianthus annuus Genome sequencing and assembly Release 2.</title>
        <authorList>
            <person name="Gouzy J."/>
            <person name="Langlade N."/>
            <person name="Munos S."/>
        </authorList>
    </citation>
    <scope>NUCLEOTIDE SEQUENCE</scope>
    <source>
        <tissue evidence="1">Leaves</tissue>
    </source>
</reference>